<evidence type="ECO:0000313" key="2">
    <source>
        <dbReference type="EMBL" id="KAK4457641.1"/>
    </source>
</evidence>
<gene>
    <name evidence="2" type="ORF">QBC42DRAFT_278642</name>
</gene>
<name>A0AAV9HEW7_9PEZI</name>
<keyword evidence="3" id="KW-1185">Reference proteome</keyword>
<protein>
    <submittedName>
        <fullName evidence="2">Uncharacterized protein</fullName>
    </submittedName>
</protein>
<dbReference type="AlphaFoldDB" id="A0AAV9HEW7"/>
<feature type="signal peptide" evidence="1">
    <location>
        <begin position="1"/>
        <end position="29"/>
    </location>
</feature>
<organism evidence="2 3">
    <name type="scientific">Cladorrhinum samala</name>
    <dbReference type="NCBI Taxonomy" id="585594"/>
    <lineage>
        <taxon>Eukaryota</taxon>
        <taxon>Fungi</taxon>
        <taxon>Dikarya</taxon>
        <taxon>Ascomycota</taxon>
        <taxon>Pezizomycotina</taxon>
        <taxon>Sordariomycetes</taxon>
        <taxon>Sordariomycetidae</taxon>
        <taxon>Sordariales</taxon>
        <taxon>Podosporaceae</taxon>
        <taxon>Cladorrhinum</taxon>
    </lineage>
</organism>
<sequence length="55" mass="6674">MMESFPLPFHPSASVFFFFFFFFFDKSEAHNGNHFESSYLPTTFLIYAYLFPDRR</sequence>
<reference evidence="2" key="2">
    <citation type="submission" date="2023-06" db="EMBL/GenBank/DDBJ databases">
        <authorList>
            <consortium name="Lawrence Berkeley National Laboratory"/>
            <person name="Mondo S.J."/>
            <person name="Hensen N."/>
            <person name="Bonometti L."/>
            <person name="Westerberg I."/>
            <person name="Brannstrom I.O."/>
            <person name="Guillou S."/>
            <person name="Cros-Aarteil S."/>
            <person name="Calhoun S."/>
            <person name="Haridas S."/>
            <person name="Kuo A."/>
            <person name="Pangilinan J."/>
            <person name="Riley R."/>
            <person name="Labutti K."/>
            <person name="Andreopoulos B."/>
            <person name="Lipzen A."/>
            <person name="Chen C."/>
            <person name="Yanf M."/>
            <person name="Daum C."/>
            <person name="Ng V."/>
            <person name="Clum A."/>
            <person name="Steindorff A."/>
            <person name="Ohm R."/>
            <person name="Martin F."/>
            <person name="Silar P."/>
            <person name="Natvig D."/>
            <person name="Lalanne C."/>
            <person name="Gautier V."/>
            <person name="Ament-Velasquez S.L."/>
            <person name="Kruys A."/>
            <person name="Hutchinson M.I."/>
            <person name="Powell A.J."/>
            <person name="Barry K."/>
            <person name="Miller A.N."/>
            <person name="Grigoriev I.V."/>
            <person name="Debuchy R."/>
            <person name="Gladieux P."/>
            <person name="Thoren M.H."/>
            <person name="Johannesson H."/>
        </authorList>
    </citation>
    <scope>NUCLEOTIDE SEQUENCE</scope>
    <source>
        <strain evidence="2">PSN324</strain>
    </source>
</reference>
<reference evidence="2" key="1">
    <citation type="journal article" date="2023" name="Mol. Phylogenet. Evol.">
        <title>Genome-scale phylogeny and comparative genomics of the fungal order Sordariales.</title>
        <authorList>
            <person name="Hensen N."/>
            <person name="Bonometti L."/>
            <person name="Westerberg I."/>
            <person name="Brannstrom I.O."/>
            <person name="Guillou S."/>
            <person name="Cros-Aarteil S."/>
            <person name="Calhoun S."/>
            <person name="Haridas S."/>
            <person name="Kuo A."/>
            <person name="Mondo S."/>
            <person name="Pangilinan J."/>
            <person name="Riley R."/>
            <person name="LaButti K."/>
            <person name="Andreopoulos B."/>
            <person name="Lipzen A."/>
            <person name="Chen C."/>
            <person name="Yan M."/>
            <person name="Daum C."/>
            <person name="Ng V."/>
            <person name="Clum A."/>
            <person name="Steindorff A."/>
            <person name="Ohm R.A."/>
            <person name="Martin F."/>
            <person name="Silar P."/>
            <person name="Natvig D.O."/>
            <person name="Lalanne C."/>
            <person name="Gautier V."/>
            <person name="Ament-Velasquez S.L."/>
            <person name="Kruys A."/>
            <person name="Hutchinson M.I."/>
            <person name="Powell A.J."/>
            <person name="Barry K."/>
            <person name="Miller A.N."/>
            <person name="Grigoriev I.V."/>
            <person name="Debuchy R."/>
            <person name="Gladieux P."/>
            <person name="Hiltunen Thoren M."/>
            <person name="Johannesson H."/>
        </authorList>
    </citation>
    <scope>NUCLEOTIDE SEQUENCE</scope>
    <source>
        <strain evidence="2">PSN324</strain>
    </source>
</reference>
<evidence type="ECO:0000256" key="1">
    <source>
        <dbReference type="SAM" id="SignalP"/>
    </source>
</evidence>
<proteinExistence type="predicted"/>
<keyword evidence="1" id="KW-0732">Signal</keyword>
<evidence type="ECO:0000313" key="3">
    <source>
        <dbReference type="Proteomes" id="UP001321749"/>
    </source>
</evidence>
<dbReference type="EMBL" id="MU865104">
    <property type="protein sequence ID" value="KAK4457641.1"/>
    <property type="molecule type" value="Genomic_DNA"/>
</dbReference>
<comment type="caution">
    <text evidence="2">The sequence shown here is derived from an EMBL/GenBank/DDBJ whole genome shotgun (WGS) entry which is preliminary data.</text>
</comment>
<feature type="chain" id="PRO_5043384431" evidence="1">
    <location>
        <begin position="30"/>
        <end position="55"/>
    </location>
</feature>
<dbReference type="Proteomes" id="UP001321749">
    <property type="component" value="Unassembled WGS sequence"/>
</dbReference>
<accession>A0AAV9HEW7</accession>